<dbReference type="KEGG" id="apln:108735858"/>
<keyword evidence="4" id="KW-1185">Reference proteome</keyword>
<dbReference type="InterPro" id="IPR006597">
    <property type="entry name" value="Sel1-like"/>
</dbReference>
<dbReference type="GeneID" id="108735858"/>
<keyword evidence="3" id="KW-0175">Coiled coil</keyword>
<dbReference type="Pfam" id="PF08238">
    <property type="entry name" value="Sel1"/>
    <property type="match status" value="4"/>
</dbReference>
<dbReference type="FunCoup" id="A0A1W4WSU1">
    <property type="interactions" value="429"/>
</dbReference>
<evidence type="ECO:0000256" key="3">
    <source>
        <dbReference type="SAM" id="Coils"/>
    </source>
</evidence>
<name>A0A1W4WSU1_AGRPL</name>
<sequence length="246" mass="27832">MAYNFQSEEDVKEYLNNLGIEYRFGCYSEKNPEVCHLLGDYLEAVKKEYEKSNVIYKNNCDEFDYGKSCYKYGVYRLLGKGGQKQDAAVAYQYLKKACELGNPSACLSQGLLLISNDENSGIQRDVSKAFSLLEKSCQDNNANACYFLSGMYISGVKKPSVKASPEKEIKQEDYDVPKNMQEAFKLAQKGCELGNVYCCVNLSQMYKKGDGVDKNQELAEKYKNIAKEMQNQLQSDKTLTFQEGLA</sequence>
<evidence type="ECO:0000313" key="4">
    <source>
        <dbReference type="Proteomes" id="UP000192223"/>
    </source>
</evidence>
<gene>
    <name evidence="5" type="primary">LOC108735858</name>
</gene>
<protein>
    <submittedName>
        <fullName evidence="5">Cytochrome c oxidase assembly factor 7 homolog</fullName>
    </submittedName>
</protein>
<dbReference type="STRING" id="224129.A0A1W4WSU1"/>
<dbReference type="SMART" id="SM00671">
    <property type="entry name" value="SEL1"/>
    <property type="match status" value="4"/>
</dbReference>
<dbReference type="AlphaFoldDB" id="A0A1W4WSU1"/>
<dbReference type="Gene3D" id="1.25.40.10">
    <property type="entry name" value="Tetratricopeptide repeat domain"/>
    <property type="match status" value="1"/>
</dbReference>
<dbReference type="Proteomes" id="UP000192223">
    <property type="component" value="Unplaced"/>
</dbReference>
<accession>A0A1W4WSU1</accession>
<evidence type="ECO:0000256" key="1">
    <source>
        <dbReference type="ARBA" id="ARBA00008486"/>
    </source>
</evidence>
<dbReference type="InParanoid" id="A0A1W4WSU1"/>
<organism evidence="4 5">
    <name type="scientific">Agrilus planipennis</name>
    <name type="common">Emerald ash borer</name>
    <name type="synonym">Agrilus marcopoli</name>
    <dbReference type="NCBI Taxonomy" id="224129"/>
    <lineage>
        <taxon>Eukaryota</taxon>
        <taxon>Metazoa</taxon>
        <taxon>Ecdysozoa</taxon>
        <taxon>Arthropoda</taxon>
        <taxon>Hexapoda</taxon>
        <taxon>Insecta</taxon>
        <taxon>Pterygota</taxon>
        <taxon>Neoptera</taxon>
        <taxon>Endopterygota</taxon>
        <taxon>Coleoptera</taxon>
        <taxon>Polyphaga</taxon>
        <taxon>Elateriformia</taxon>
        <taxon>Buprestoidea</taxon>
        <taxon>Buprestidae</taxon>
        <taxon>Agrilinae</taxon>
        <taxon>Agrilus</taxon>
    </lineage>
</organism>
<proteinExistence type="inferred from homology"/>
<dbReference type="RefSeq" id="XP_018323562.1">
    <property type="nucleotide sequence ID" value="XM_018468060.2"/>
</dbReference>
<keyword evidence="2" id="KW-0677">Repeat</keyword>
<evidence type="ECO:0000313" key="5">
    <source>
        <dbReference type="RefSeq" id="XP_018323562.1"/>
    </source>
</evidence>
<reference evidence="5" key="1">
    <citation type="submission" date="2025-08" db="UniProtKB">
        <authorList>
            <consortium name="RefSeq"/>
        </authorList>
    </citation>
    <scope>IDENTIFICATION</scope>
    <source>
        <tissue evidence="5">Entire body</tissue>
    </source>
</reference>
<dbReference type="InterPro" id="IPR040239">
    <property type="entry name" value="HcpB-like"/>
</dbReference>
<dbReference type="SUPFAM" id="SSF81901">
    <property type="entry name" value="HCP-like"/>
    <property type="match status" value="1"/>
</dbReference>
<dbReference type="InterPro" id="IPR011990">
    <property type="entry name" value="TPR-like_helical_dom_sf"/>
</dbReference>
<evidence type="ECO:0000256" key="2">
    <source>
        <dbReference type="ARBA" id="ARBA00022737"/>
    </source>
</evidence>
<dbReference type="OrthoDB" id="272077at2759"/>
<dbReference type="GO" id="GO:0005758">
    <property type="term" value="C:mitochondrial intermembrane space"/>
    <property type="evidence" value="ECO:0007669"/>
    <property type="project" value="TreeGrafter"/>
</dbReference>
<dbReference type="PANTHER" id="PTHR13891:SF1">
    <property type="entry name" value="CYTOCHROME C OXIDASE ASSEMBLY FACTOR 7"/>
    <property type="match status" value="1"/>
</dbReference>
<feature type="coiled-coil region" evidence="3">
    <location>
        <begin position="212"/>
        <end position="239"/>
    </location>
</feature>
<comment type="similarity">
    <text evidence="1">Belongs to the hcp beta-lactamase family.</text>
</comment>
<dbReference type="PANTHER" id="PTHR13891">
    <property type="entry name" value="CYTOCHROME C OXIDASE ASSEMBLY FACTOR 7"/>
    <property type="match status" value="1"/>
</dbReference>
<dbReference type="CTD" id="65260"/>